<dbReference type="Gene3D" id="3.30.565.10">
    <property type="entry name" value="Histidine kinase-like ATPase, C-terminal domain"/>
    <property type="match status" value="1"/>
</dbReference>
<evidence type="ECO:0000259" key="2">
    <source>
        <dbReference type="Pfam" id="PF02518"/>
    </source>
</evidence>
<feature type="domain" description="Histidine kinase/HSP90-like ATPase" evidence="2">
    <location>
        <begin position="17"/>
        <end position="82"/>
    </location>
</feature>
<keyword evidence="3" id="KW-0067">ATP-binding</keyword>
<dbReference type="OrthoDB" id="2041081at2"/>
<dbReference type="RefSeq" id="WP_109907993.1">
    <property type="nucleotide sequence ID" value="NZ_QGLE01000018.1"/>
</dbReference>
<keyword evidence="3" id="KW-0547">Nucleotide-binding</keyword>
<keyword evidence="4" id="KW-1185">Reference proteome</keyword>
<accession>A0A317DU75</accession>
<evidence type="ECO:0000313" key="3">
    <source>
        <dbReference type="EMBL" id="PWR17934.1"/>
    </source>
</evidence>
<sequence length="634" mass="72174">MDIETSGAIRLFFPNPSLTLVYFEALANALDAGATDVSINIDVQAFDKPGTLKITVSDNGDGFTDENFERFRKLLRPRDKFHKGIGRLVFLNYFARVDVDSVREKWRRTFTFKDGFDGNAPLQALADQQEAKTSLIFSGFAKERVKSYDDLKPDALKPLLIEQFLPTLDARKREGKAFKISINLTTNESNAQKEFFPQAAEITPADLPTMTKITIQDDTLDAISTIDMHYHIAPVSGKGSSLVAFSIDGRTIPANLIPPSSFPTGYLCVFLFDSELFHSNADSSRQRLVLPAGTPEAHLFRVLRRELGKVLAENIPQITERNEKTKETFEEQFPHLLGFFEADTVGLIDRDDALSIAQQRFFKEQKAILQSEKLSDASYEKSLEMSSRTLTEYILYRDKIIRRMKEMTTGNAESEIHNLIVPRFKEYSQSSMPSEIYQNNAWLLDDKFMVFRTILSEKSMDAVINAIRLDDENVGDTGRPDIAMIFSTDPKDTTPVDVVVVEIKKKTDDEKDNFYAVNQLLDRAGKLVAHCPNIQRVWYYAIMKVNDATAFRLRQFKWTPFFSKGRVYYQEFDTPHPDGRIIPTPTFVVSFDAIIADAESRNHTFLEILREGMKKYSDEQDGDKSSGDEQRKDD</sequence>
<reference evidence="3 4" key="1">
    <citation type="submission" date="2018-05" db="EMBL/GenBank/DDBJ databases">
        <title>Zavarzinia sp. HR-AS.</title>
        <authorList>
            <person name="Lee Y."/>
            <person name="Jeon C.O."/>
        </authorList>
    </citation>
    <scope>NUCLEOTIDE SEQUENCE [LARGE SCALE GENOMIC DNA]</scope>
    <source>
        <strain evidence="3 4">HR-AS</strain>
    </source>
</reference>
<name>A0A317DU75_9PROT</name>
<evidence type="ECO:0000256" key="1">
    <source>
        <dbReference type="SAM" id="MobiDB-lite"/>
    </source>
</evidence>
<protein>
    <submittedName>
        <fullName evidence="3">ATP-binding protein</fullName>
    </submittedName>
</protein>
<gene>
    <name evidence="3" type="ORF">DKG74_20225</name>
</gene>
<organism evidence="3 4">
    <name type="scientific">Zavarzinia aquatilis</name>
    <dbReference type="NCBI Taxonomy" id="2211142"/>
    <lineage>
        <taxon>Bacteria</taxon>
        <taxon>Pseudomonadati</taxon>
        <taxon>Pseudomonadota</taxon>
        <taxon>Alphaproteobacteria</taxon>
        <taxon>Rhodospirillales</taxon>
        <taxon>Zavarziniaceae</taxon>
        <taxon>Zavarzinia</taxon>
    </lineage>
</organism>
<dbReference type="EMBL" id="QGLE01000018">
    <property type="protein sequence ID" value="PWR17934.1"/>
    <property type="molecule type" value="Genomic_DNA"/>
</dbReference>
<proteinExistence type="predicted"/>
<dbReference type="SUPFAM" id="SSF55874">
    <property type="entry name" value="ATPase domain of HSP90 chaperone/DNA topoisomerase II/histidine kinase"/>
    <property type="match status" value="1"/>
</dbReference>
<dbReference type="InterPro" id="IPR003594">
    <property type="entry name" value="HATPase_dom"/>
</dbReference>
<feature type="region of interest" description="Disordered" evidence="1">
    <location>
        <begin position="615"/>
        <end position="634"/>
    </location>
</feature>
<evidence type="ECO:0000313" key="4">
    <source>
        <dbReference type="Proteomes" id="UP000245461"/>
    </source>
</evidence>
<comment type="caution">
    <text evidence="3">The sequence shown here is derived from an EMBL/GenBank/DDBJ whole genome shotgun (WGS) entry which is preliminary data.</text>
</comment>
<dbReference type="AlphaFoldDB" id="A0A317DU75"/>
<dbReference type="GO" id="GO:0005524">
    <property type="term" value="F:ATP binding"/>
    <property type="evidence" value="ECO:0007669"/>
    <property type="project" value="UniProtKB-KW"/>
</dbReference>
<dbReference type="InterPro" id="IPR036890">
    <property type="entry name" value="HATPase_C_sf"/>
</dbReference>
<dbReference type="Proteomes" id="UP000245461">
    <property type="component" value="Unassembled WGS sequence"/>
</dbReference>
<dbReference type="Pfam" id="PF02518">
    <property type="entry name" value="HATPase_c"/>
    <property type="match status" value="1"/>
</dbReference>